<protein>
    <recommendedName>
        <fullName evidence="2">DUF112 domain-containing protein</fullName>
    </recommendedName>
</protein>
<keyword evidence="1" id="KW-0472">Membrane</keyword>
<name>A0A382VKP9_9ZZZZ</name>
<organism evidence="3">
    <name type="scientific">marine metagenome</name>
    <dbReference type="NCBI Taxonomy" id="408172"/>
    <lineage>
        <taxon>unclassified sequences</taxon>
        <taxon>metagenomes</taxon>
        <taxon>ecological metagenomes</taxon>
    </lineage>
</organism>
<keyword evidence="1" id="KW-1133">Transmembrane helix</keyword>
<dbReference type="AlphaFoldDB" id="A0A382VKP9"/>
<evidence type="ECO:0000313" key="3">
    <source>
        <dbReference type="EMBL" id="SVD47063.1"/>
    </source>
</evidence>
<feature type="transmembrane region" description="Helical" evidence="1">
    <location>
        <begin position="151"/>
        <end position="170"/>
    </location>
</feature>
<feature type="non-terminal residue" evidence="3">
    <location>
        <position position="211"/>
    </location>
</feature>
<dbReference type="EMBL" id="UINC01152728">
    <property type="protein sequence ID" value="SVD47063.1"/>
    <property type="molecule type" value="Genomic_DNA"/>
</dbReference>
<dbReference type="PANTHER" id="PTHR35342">
    <property type="entry name" value="TRICARBOXYLIC TRANSPORT PROTEIN"/>
    <property type="match status" value="1"/>
</dbReference>
<reference evidence="3" key="1">
    <citation type="submission" date="2018-05" db="EMBL/GenBank/DDBJ databases">
        <authorList>
            <person name="Lanie J.A."/>
            <person name="Ng W.-L."/>
            <person name="Kazmierczak K.M."/>
            <person name="Andrzejewski T.M."/>
            <person name="Davidsen T.M."/>
            <person name="Wayne K.J."/>
            <person name="Tettelin H."/>
            <person name="Glass J.I."/>
            <person name="Rusch D."/>
            <person name="Podicherti R."/>
            <person name="Tsui H.-C.T."/>
            <person name="Winkler M.E."/>
        </authorList>
    </citation>
    <scope>NUCLEOTIDE SEQUENCE</scope>
</reference>
<feature type="transmembrane region" description="Helical" evidence="1">
    <location>
        <begin position="44"/>
        <end position="70"/>
    </location>
</feature>
<dbReference type="PANTHER" id="PTHR35342:SF5">
    <property type="entry name" value="TRICARBOXYLIC TRANSPORT PROTEIN"/>
    <property type="match status" value="1"/>
</dbReference>
<evidence type="ECO:0000259" key="2">
    <source>
        <dbReference type="Pfam" id="PF01970"/>
    </source>
</evidence>
<feature type="transmembrane region" description="Helical" evidence="1">
    <location>
        <begin position="12"/>
        <end position="38"/>
    </location>
</feature>
<feature type="domain" description="DUF112" evidence="2">
    <location>
        <begin position="4"/>
        <end position="207"/>
    </location>
</feature>
<keyword evidence="1" id="KW-0812">Transmembrane</keyword>
<proteinExistence type="predicted"/>
<sequence length="211" mass="22632">MAAILTLLAGTFYGLIIGLIPSAGATTGLVALFGFISYFGFDPYLGVIFCMAVVASSTTGDTYAGILLGIPGANSAAATMVDGYPLAQQGRATEALTAAITTSTINGLFWGTLTFALLPQYVKLIMYFGIPELWAFILLSLACVGFVSNKFWFRSIIAICVGIFIGLIGINPETNIDRFTFGWEYLEDGVQLMPFVAGLFAFPEIVQGWRR</sequence>
<dbReference type="Pfam" id="PF01970">
    <property type="entry name" value="TctA"/>
    <property type="match status" value="1"/>
</dbReference>
<feature type="transmembrane region" description="Helical" evidence="1">
    <location>
        <begin position="124"/>
        <end position="144"/>
    </location>
</feature>
<feature type="transmembrane region" description="Helical" evidence="1">
    <location>
        <begin position="95"/>
        <end position="118"/>
    </location>
</feature>
<accession>A0A382VKP9</accession>
<gene>
    <name evidence="3" type="ORF">METZ01_LOCUS399917</name>
</gene>
<dbReference type="InterPro" id="IPR002823">
    <property type="entry name" value="DUF112_TM"/>
</dbReference>
<evidence type="ECO:0000256" key="1">
    <source>
        <dbReference type="SAM" id="Phobius"/>
    </source>
</evidence>